<keyword evidence="2 4" id="KW-0238">DNA-binding</keyword>
<dbReference type="Gene3D" id="1.10.443.10">
    <property type="entry name" value="Intergrase catalytic core"/>
    <property type="match status" value="1"/>
</dbReference>
<dbReference type="Gene3D" id="1.10.150.130">
    <property type="match status" value="1"/>
</dbReference>
<accession>A0A9X0PGG8</accession>
<dbReference type="InterPro" id="IPR013762">
    <property type="entry name" value="Integrase-like_cat_sf"/>
</dbReference>
<dbReference type="PANTHER" id="PTHR30349">
    <property type="entry name" value="PHAGE INTEGRASE-RELATED"/>
    <property type="match status" value="1"/>
</dbReference>
<evidence type="ECO:0000256" key="3">
    <source>
        <dbReference type="ARBA" id="ARBA00023172"/>
    </source>
</evidence>
<proteinExistence type="inferred from homology"/>
<dbReference type="InterPro" id="IPR025269">
    <property type="entry name" value="SAM-like_dom"/>
</dbReference>
<dbReference type="GO" id="GO:0003677">
    <property type="term" value="F:DNA binding"/>
    <property type="evidence" value="ECO:0007669"/>
    <property type="project" value="UniProtKB-UniRule"/>
</dbReference>
<organism evidence="7 8">
    <name type="scientific">Staphylococcus coagulans</name>
    <dbReference type="NCBI Taxonomy" id="74706"/>
    <lineage>
        <taxon>Bacteria</taxon>
        <taxon>Bacillati</taxon>
        <taxon>Bacillota</taxon>
        <taxon>Bacilli</taxon>
        <taxon>Bacillales</taxon>
        <taxon>Staphylococcaceae</taxon>
        <taxon>Staphylococcus</taxon>
    </lineage>
</organism>
<comment type="caution">
    <text evidence="7">The sequence shown here is derived from an EMBL/GenBank/DDBJ whole genome shotgun (WGS) entry which is preliminary data.</text>
</comment>
<sequence>MTVKKYANGKWGYYFGYEGERYRKQGFKTKREASEAEIRAKNKVVKGFVINNKTSFIEYYNQWIAVNKKGVITDKAYQTYINAINQFKEFLKSENLKDVKMHEFSTTLYRKFIKWYAQEHATESVKKLHNCIKASLTDAMQEGLIYKDPTYKAIVKGNKPTQAEETKFMSVENYKKLKAFVANKPTQSYVLIYILVVTGARFSEVQKLTTDDINYKDNTIHLRGTKTESSNRIVDVPAKDMKTLKTTLNKMSISMSKQIFNTGHSLITNNAVTKVLQKFCLNNSLGNYTLHAIRHTHCSYLLHEGVSIYYISKRLGHSNIKTTLDVYSHLLDETKDAEIAKTLTAIESLA</sequence>
<protein>
    <submittedName>
        <fullName evidence="7">Site-specific integrase</fullName>
    </submittedName>
</protein>
<evidence type="ECO:0000259" key="5">
    <source>
        <dbReference type="PROSITE" id="PS51898"/>
    </source>
</evidence>
<dbReference type="Pfam" id="PF00589">
    <property type="entry name" value="Phage_integrase"/>
    <property type="match status" value="1"/>
</dbReference>
<name>A0A9X0PGG8_9STAP</name>
<reference evidence="7 8" key="1">
    <citation type="journal article" date="2020" name="Access Microbiol">
        <title>Isolation and genome sequencing of Staphylococcus schleiferi subspecies coagulans from Antarctic seals.</title>
        <authorList>
            <person name="Foster G."/>
            <person name="Robb A."/>
            <person name="Paterson G.K."/>
        </authorList>
    </citation>
    <scope>NUCLEOTIDE SEQUENCE [LARGE SCALE GENOMIC DNA]</scope>
    <source>
        <strain evidence="7 8">M615/02/4</strain>
    </source>
</reference>
<dbReference type="EMBL" id="JABTCN010000054">
    <property type="protein sequence ID" value="MBA8777505.1"/>
    <property type="molecule type" value="Genomic_DNA"/>
</dbReference>
<dbReference type="PROSITE" id="PS51900">
    <property type="entry name" value="CB"/>
    <property type="match status" value="1"/>
</dbReference>
<dbReference type="GO" id="GO:0015074">
    <property type="term" value="P:DNA integration"/>
    <property type="evidence" value="ECO:0007669"/>
    <property type="project" value="InterPro"/>
</dbReference>
<dbReference type="Pfam" id="PF13102">
    <property type="entry name" value="Phage_int_SAM_5"/>
    <property type="match status" value="1"/>
</dbReference>
<dbReference type="GO" id="GO:0006310">
    <property type="term" value="P:DNA recombination"/>
    <property type="evidence" value="ECO:0007669"/>
    <property type="project" value="UniProtKB-KW"/>
</dbReference>
<dbReference type="CDD" id="cd01189">
    <property type="entry name" value="INT_ICEBs1_C_like"/>
    <property type="match status" value="1"/>
</dbReference>
<feature type="domain" description="Tyr recombinase" evidence="5">
    <location>
        <begin position="164"/>
        <end position="341"/>
    </location>
</feature>
<evidence type="ECO:0000256" key="2">
    <source>
        <dbReference type="ARBA" id="ARBA00023125"/>
    </source>
</evidence>
<evidence type="ECO:0000259" key="6">
    <source>
        <dbReference type="PROSITE" id="PS51900"/>
    </source>
</evidence>
<comment type="similarity">
    <text evidence="1">Belongs to the 'phage' integrase family.</text>
</comment>
<dbReference type="InterPro" id="IPR044068">
    <property type="entry name" value="CB"/>
</dbReference>
<dbReference type="InterPro" id="IPR050090">
    <property type="entry name" value="Tyrosine_recombinase_XerCD"/>
</dbReference>
<feature type="domain" description="Core-binding (CB)" evidence="6">
    <location>
        <begin position="54"/>
        <end position="140"/>
    </location>
</feature>
<dbReference type="RefSeq" id="WP_182281289.1">
    <property type="nucleotide sequence ID" value="NZ_JABTCN010000054.1"/>
</dbReference>
<dbReference type="Proteomes" id="UP000524893">
    <property type="component" value="Unassembled WGS sequence"/>
</dbReference>
<evidence type="ECO:0000256" key="1">
    <source>
        <dbReference type="ARBA" id="ARBA00008857"/>
    </source>
</evidence>
<dbReference type="AlphaFoldDB" id="A0A9X0PGG8"/>
<dbReference type="InterPro" id="IPR002104">
    <property type="entry name" value="Integrase_catalytic"/>
</dbReference>
<evidence type="ECO:0000313" key="8">
    <source>
        <dbReference type="Proteomes" id="UP000524893"/>
    </source>
</evidence>
<gene>
    <name evidence="7" type="ORF">HR081_11550</name>
</gene>
<dbReference type="InterPro" id="IPR011010">
    <property type="entry name" value="DNA_brk_join_enz"/>
</dbReference>
<dbReference type="SUPFAM" id="SSF56349">
    <property type="entry name" value="DNA breaking-rejoining enzymes"/>
    <property type="match status" value="1"/>
</dbReference>
<evidence type="ECO:0000313" key="7">
    <source>
        <dbReference type="EMBL" id="MBA8777505.1"/>
    </source>
</evidence>
<dbReference type="InterPro" id="IPR010998">
    <property type="entry name" value="Integrase_recombinase_N"/>
</dbReference>
<dbReference type="PANTHER" id="PTHR30349:SF64">
    <property type="entry name" value="PROPHAGE INTEGRASE INTD-RELATED"/>
    <property type="match status" value="1"/>
</dbReference>
<evidence type="ECO:0000256" key="4">
    <source>
        <dbReference type="PROSITE-ProRule" id="PRU01248"/>
    </source>
</evidence>
<keyword evidence="3" id="KW-0233">DNA recombination</keyword>
<dbReference type="PROSITE" id="PS51898">
    <property type="entry name" value="TYR_RECOMBINASE"/>
    <property type="match status" value="1"/>
</dbReference>